<evidence type="ECO:0000313" key="2">
    <source>
        <dbReference type="EMBL" id="KAG5200646.1"/>
    </source>
</evidence>
<dbReference type="AlphaFoldDB" id="A0A836A3I4"/>
<accession>A0A836A3I4</accession>
<feature type="compositionally biased region" description="Polar residues" evidence="1">
    <location>
        <begin position="88"/>
        <end position="99"/>
    </location>
</feature>
<feature type="compositionally biased region" description="Basic and acidic residues" evidence="1">
    <location>
        <begin position="100"/>
        <end position="124"/>
    </location>
</feature>
<organism evidence="2 3">
    <name type="scientific">Ovis aries</name>
    <name type="common">Sheep</name>
    <dbReference type="NCBI Taxonomy" id="9940"/>
    <lineage>
        <taxon>Eukaryota</taxon>
        <taxon>Metazoa</taxon>
        <taxon>Chordata</taxon>
        <taxon>Craniata</taxon>
        <taxon>Vertebrata</taxon>
        <taxon>Euteleostomi</taxon>
        <taxon>Mammalia</taxon>
        <taxon>Eutheria</taxon>
        <taxon>Laurasiatheria</taxon>
        <taxon>Artiodactyla</taxon>
        <taxon>Ruminantia</taxon>
        <taxon>Pecora</taxon>
        <taxon>Bovidae</taxon>
        <taxon>Caprinae</taxon>
        <taxon>Ovis</taxon>
    </lineage>
</organism>
<name>A0A836A3I4_SHEEP</name>
<reference evidence="2 3" key="1">
    <citation type="submission" date="2020-12" db="EMBL/GenBank/DDBJ databases">
        <title>De novo assembly of Tibetan sheep genome.</title>
        <authorList>
            <person name="Li X."/>
        </authorList>
    </citation>
    <scope>NUCLEOTIDE SEQUENCE [LARGE SCALE GENOMIC DNA]</scope>
    <source>
        <tissue evidence="2">Heart</tissue>
    </source>
</reference>
<gene>
    <name evidence="2" type="ORF">JEQ12_005180</name>
</gene>
<comment type="caution">
    <text evidence="2">The sequence shown here is derived from an EMBL/GenBank/DDBJ whole genome shotgun (WGS) entry which is preliminary data.</text>
</comment>
<sequence>MLLNKRSPCNEEPVHCDEEEQLPLTATRESLHTAAKTQNGRKFMKTWFELKTPRDGTTSTLGTPQVKIIVTEGQVAVENTHDKCGRKPNSSDGEVATTQEIKKHTNESLGENEEKYRTGKHATDKSANLKTQRDVNRSSMSSWRFPDFTRAIKSFGKERKHKFMKTKRTKKKRL</sequence>
<evidence type="ECO:0000313" key="3">
    <source>
        <dbReference type="Proteomes" id="UP000664991"/>
    </source>
</evidence>
<dbReference type="EMBL" id="JAEMGP010000014">
    <property type="protein sequence ID" value="KAG5200646.1"/>
    <property type="molecule type" value="Genomic_DNA"/>
</dbReference>
<proteinExistence type="predicted"/>
<protein>
    <submittedName>
        <fullName evidence="2">Uncharacterized protein</fullName>
    </submittedName>
</protein>
<feature type="region of interest" description="Disordered" evidence="1">
    <location>
        <begin position="1"/>
        <end position="22"/>
    </location>
</feature>
<dbReference type="Proteomes" id="UP000664991">
    <property type="component" value="Chromosome 14"/>
</dbReference>
<evidence type="ECO:0000256" key="1">
    <source>
        <dbReference type="SAM" id="MobiDB-lite"/>
    </source>
</evidence>
<feature type="region of interest" description="Disordered" evidence="1">
    <location>
        <begin position="81"/>
        <end position="139"/>
    </location>
</feature>